<dbReference type="OrthoDB" id="327431at2"/>
<feature type="transmembrane region" description="Helical" evidence="1">
    <location>
        <begin position="191"/>
        <end position="209"/>
    </location>
</feature>
<protein>
    <recommendedName>
        <fullName evidence="4">Permease</fullName>
    </recommendedName>
</protein>
<proteinExistence type="predicted"/>
<sequence length="219" mass="24349">MFIGHFAAGFAAKSVAPKLSLGLLFIAAQFVDLLWPTLLLFGVEQVQIVPGATVVTPLIFEDYPVSHSLLAVVLWGVLLGGGYYLLRRDRIGAALLMLLVVSHWTLDTLVHQPDLPLLPGSDFMVGLNAWSSLPLTLLIELSLFTLGVWLYLRVTEAIDRVGVWALWGLILFLLTIYAGNLFGEPPPNVEMIAWVGHAQWLLVLWGFWIDRHRRVTIDA</sequence>
<dbReference type="AlphaFoldDB" id="A0A1T2L6C4"/>
<evidence type="ECO:0000256" key="1">
    <source>
        <dbReference type="SAM" id="Phobius"/>
    </source>
</evidence>
<dbReference type="EMBL" id="MPRL01000020">
    <property type="protein sequence ID" value="OOZ40658.1"/>
    <property type="molecule type" value="Genomic_DNA"/>
</dbReference>
<dbReference type="RefSeq" id="WP_078483360.1">
    <property type="nucleotide sequence ID" value="NZ_MPRL01000020.1"/>
</dbReference>
<feature type="transmembrane region" description="Helical" evidence="1">
    <location>
        <begin position="93"/>
        <end position="110"/>
    </location>
</feature>
<keyword evidence="1" id="KW-0812">Transmembrane</keyword>
<comment type="caution">
    <text evidence="2">The sequence shown here is derived from an EMBL/GenBank/DDBJ whole genome shotgun (WGS) entry which is preliminary data.</text>
</comment>
<feature type="transmembrane region" description="Helical" evidence="1">
    <location>
        <begin position="130"/>
        <end position="152"/>
    </location>
</feature>
<keyword evidence="1" id="KW-1133">Transmembrane helix</keyword>
<gene>
    <name evidence="2" type="ORF">BOW53_06940</name>
</gene>
<evidence type="ECO:0008006" key="4">
    <source>
        <dbReference type="Google" id="ProtNLM"/>
    </source>
</evidence>
<organism evidence="2 3">
    <name type="scientific">Solemya pervernicosa gill symbiont</name>
    <dbReference type="NCBI Taxonomy" id="642797"/>
    <lineage>
        <taxon>Bacteria</taxon>
        <taxon>Pseudomonadati</taxon>
        <taxon>Pseudomonadota</taxon>
        <taxon>Gammaproteobacteria</taxon>
        <taxon>sulfur-oxidizing symbionts</taxon>
    </lineage>
</organism>
<feature type="transmembrane region" description="Helical" evidence="1">
    <location>
        <begin position="161"/>
        <end position="179"/>
    </location>
</feature>
<name>A0A1T2L6C4_9GAMM</name>
<feature type="transmembrane region" description="Helical" evidence="1">
    <location>
        <begin position="21"/>
        <end position="43"/>
    </location>
</feature>
<keyword evidence="3" id="KW-1185">Reference proteome</keyword>
<dbReference type="Proteomes" id="UP000191110">
    <property type="component" value="Unassembled WGS sequence"/>
</dbReference>
<keyword evidence="1" id="KW-0472">Membrane</keyword>
<reference evidence="2 3" key="1">
    <citation type="submission" date="2016-11" db="EMBL/GenBank/DDBJ databases">
        <title>Mixed transmission modes and dynamic genome evolution in an obligate animal-bacterial symbiosis.</title>
        <authorList>
            <person name="Russell S.L."/>
            <person name="Corbett-Detig R.B."/>
            <person name="Cavanaugh C.M."/>
        </authorList>
    </citation>
    <scope>NUCLEOTIDE SEQUENCE [LARGE SCALE GENOMIC DNA]</scope>
    <source>
        <strain evidence="2">Sveles-Q1</strain>
    </source>
</reference>
<evidence type="ECO:0000313" key="2">
    <source>
        <dbReference type="EMBL" id="OOZ40658.1"/>
    </source>
</evidence>
<feature type="transmembrane region" description="Helical" evidence="1">
    <location>
        <begin position="63"/>
        <end position="86"/>
    </location>
</feature>
<evidence type="ECO:0000313" key="3">
    <source>
        <dbReference type="Proteomes" id="UP000191110"/>
    </source>
</evidence>
<accession>A0A1T2L6C4</accession>